<evidence type="ECO:0000256" key="2">
    <source>
        <dbReference type="ARBA" id="ARBA00023125"/>
    </source>
</evidence>
<dbReference type="Pfam" id="PF01047">
    <property type="entry name" value="MarR"/>
    <property type="match status" value="1"/>
</dbReference>
<gene>
    <name evidence="6" type="ORF">IV38_GL000795</name>
    <name evidence="7" type="ORF">IV40_GL001058</name>
</gene>
<sequence length="190" mass="22222">MEQQDEQLVRLFYGLVKQFQRYNFAHAPQMAGRHHGGHGQRRVLRILGEDDGMMQGELAEKLDIRPSSLTDLLKKMEQSEWIERRPDEADKRIVRIYLTEKGRTHLEEVKQERDNMENGLFDALNDDEKKQMAALMEKVYQDLKEKNKDVEFPHRGGGHGRFGGRPDFRGPRFHGFQGPNCPGFRGEDWD</sequence>
<dbReference type="Gene3D" id="1.10.10.10">
    <property type="entry name" value="Winged helix-like DNA-binding domain superfamily/Winged helix DNA-binding domain"/>
    <property type="match status" value="1"/>
</dbReference>
<evidence type="ECO:0000313" key="8">
    <source>
        <dbReference type="Proteomes" id="UP000051645"/>
    </source>
</evidence>
<keyword evidence="1" id="KW-0805">Transcription regulation</keyword>
<dbReference type="PROSITE" id="PS50995">
    <property type="entry name" value="HTH_MARR_2"/>
    <property type="match status" value="1"/>
</dbReference>
<dbReference type="EMBL" id="JQAZ01000002">
    <property type="protein sequence ID" value="KRN32994.1"/>
    <property type="molecule type" value="Genomic_DNA"/>
</dbReference>
<feature type="domain" description="HTH marR-type" evidence="5">
    <location>
        <begin position="5"/>
        <end position="141"/>
    </location>
</feature>
<keyword evidence="8" id="KW-1185">Reference proteome</keyword>
<evidence type="ECO:0000256" key="1">
    <source>
        <dbReference type="ARBA" id="ARBA00023015"/>
    </source>
</evidence>
<dbReference type="CDD" id="cd00090">
    <property type="entry name" value="HTH_ARSR"/>
    <property type="match status" value="1"/>
</dbReference>
<evidence type="ECO:0000256" key="3">
    <source>
        <dbReference type="ARBA" id="ARBA00023163"/>
    </source>
</evidence>
<dbReference type="PANTHER" id="PTHR42756:SF1">
    <property type="entry name" value="TRANSCRIPTIONAL REPRESSOR OF EMRAB OPERON"/>
    <property type="match status" value="1"/>
</dbReference>
<protein>
    <recommendedName>
        <fullName evidence="5">HTH marR-type domain-containing protein</fullName>
    </recommendedName>
</protein>
<dbReference type="Proteomes" id="UP000051751">
    <property type="component" value="Unassembled WGS sequence"/>
</dbReference>
<dbReference type="PATRIC" id="fig|81857.3.peg.797"/>
<dbReference type="STRING" id="81857.IV38_GL000795"/>
<organism evidence="6 9">
    <name type="scientific">Lactobacillus selangorensis</name>
    <dbReference type="NCBI Taxonomy" id="81857"/>
    <lineage>
        <taxon>Bacteria</taxon>
        <taxon>Bacillati</taxon>
        <taxon>Bacillota</taxon>
        <taxon>Bacilli</taxon>
        <taxon>Lactobacillales</taxon>
        <taxon>Lactobacillaceae</taxon>
        <taxon>Lactobacillus</taxon>
    </lineage>
</organism>
<dbReference type="GO" id="GO:0003700">
    <property type="term" value="F:DNA-binding transcription factor activity"/>
    <property type="evidence" value="ECO:0007669"/>
    <property type="project" value="InterPro"/>
</dbReference>
<dbReference type="SUPFAM" id="SSF46785">
    <property type="entry name" value="Winged helix' DNA-binding domain"/>
    <property type="match status" value="1"/>
</dbReference>
<evidence type="ECO:0000313" key="6">
    <source>
        <dbReference type="EMBL" id="KRN28596.1"/>
    </source>
</evidence>
<name>A0A0R2FUU8_9LACO</name>
<accession>A0A0R2FUU8</accession>
<keyword evidence="3" id="KW-0804">Transcription</keyword>
<dbReference type="InterPro" id="IPR036390">
    <property type="entry name" value="WH_DNA-bd_sf"/>
</dbReference>
<evidence type="ECO:0000313" key="7">
    <source>
        <dbReference type="EMBL" id="KRN32994.1"/>
    </source>
</evidence>
<dbReference type="GO" id="GO:0003677">
    <property type="term" value="F:DNA binding"/>
    <property type="evidence" value="ECO:0007669"/>
    <property type="project" value="UniProtKB-KW"/>
</dbReference>
<dbReference type="RefSeq" id="WP_057769217.1">
    <property type="nucleotide sequence ID" value="NZ_JQAT01000002.1"/>
</dbReference>
<dbReference type="InterPro" id="IPR011991">
    <property type="entry name" value="ArsR-like_HTH"/>
</dbReference>
<dbReference type="EMBL" id="JQAT01000002">
    <property type="protein sequence ID" value="KRN28596.1"/>
    <property type="molecule type" value="Genomic_DNA"/>
</dbReference>
<dbReference type="Proteomes" id="UP000051645">
    <property type="component" value="Unassembled WGS sequence"/>
</dbReference>
<dbReference type="InterPro" id="IPR036388">
    <property type="entry name" value="WH-like_DNA-bd_sf"/>
</dbReference>
<dbReference type="PANTHER" id="PTHR42756">
    <property type="entry name" value="TRANSCRIPTIONAL REGULATOR, MARR"/>
    <property type="match status" value="1"/>
</dbReference>
<evidence type="ECO:0000259" key="5">
    <source>
        <dbReference type="PROSITE" id="PS50995"/>
    </source>
</evidence>
<evidence type="ECO:0000256" key="4">
    <source>
        <dbReference type="SAM" id="MobiDB-lite"/>
    </source>
</evidence>
<evidence type="ECO:0000313" key="9">
    <source>
        <dbReference type="Proteomes" id="UP000051751"/>
    </source>
</evidence>
<dbReference type="AlphaFoldDB" id="A0A0R2FUU8"/>
<feature type="region of interest" description="Disordered" evidence="4">
    <location>
        <begin position="149"/>
        <end position="190"/>
    </location>
</feature>
<reference evidence="8 9" key="1">
    <citation type="journal article" date="2015" name="Genome Announc.">
        <title>Expanding the biotechnology potential of lactobacilli through comparative genomics of 213 strains and associated genera.</title>
        <authorList>
            <person name="Sun Z."/>
            <person name="Harris H.M."/>
            <person name="McCann A."/>
            <person name="Guo C."/>
            <person name="Argimon S."/>
            <person name="Zhang W."/>
            <person name="Yang X."/>
            <person name="Jeffery I.B."/>
            <person name="Cooney J.C."/>
            <person name="Kagawa T.F."/>
            <person name="Liu W."/>
            <person name="Song Y."/>
            <person name="Salvetti E."/>
            <person name="Wrobel A."/>
            <person name="Rasinkangas P."/>
            <person name="Parkhill J."/>
            <person name="Rea M.C."/>
            <person name="O'Sullivan O."/>
            <person name="Ritari J."/>
            <person name="Douillard F.P."/>
            <person name="Paul Ross R."/>
            <person name="Yang R."/>
            <person name="Briner A.E."/>
            <person name="Felis G.E."/>
            <person name="de Vos W.M."/>
            <person name="Barrangou R."/>
            <person name="Klaenhammer T.R."/>
            <person name="Caufield P.W."/>
            <person name="Cui Y."/>
            <person name="Zhang H."/>
            <person name="O'Toole P.W."/>
        </authorList>
    </citation>
    <scope>NUCLEOTIDE SEQUENCE [LARGE SCALE GENOMIC DNA]</scope>
    <source>
        <strain evidence="6 9">ATCC BAA-66</strain>
        <strain evidence="7 8">DSM 13344</strain>
    </source>
</reference>
<dbReference type="SMART" id="SM00347">
    <property type="entry name" value="HTH_MARR"/>
    <property type="match status" value="1"/>
</dbReference>
<dbReference type="InterPro" id="IPR000835">
    <property type="entry name" value="HTH_MarR-typ"/>
</dbReference>
<keyword evidence="2" id="KW-0238">DNA-binding</keyword>
<comment type="caution">
    <text evidence="6">The sequence shown here is derived from an EMBL/GenBank/DDBJ whole genome shotgun (WGS) entry which is preliminary data.</text>
</comment>
<dbReference type="PRINTS" id="PR00598">
    <property type="entry name" value="HTHMARR"/>
</dbReference>
<proteinExistence type="predicted"/>